<reference evidence="3 4" key="1">
    <citation type="submission" date="2018-11" db="EMBL/GenBank/DDBJ databases">
        <authorList>
            <consortium name="Pathogen Informatics"/>
        </authorList>
    </citation>
    <scope>NUCLEOTIDE SEQUENCE [LARGE SCALE GENOMIC DNA]</scope>
</reference>
<dbReference type="PANTHER" id="PTHR45994:SF1">
    <property type="entry name" value="FI21225P1"/>
    <property type="match status" value="1"/>
</dbReference>
<comment type="subcellular location">
    <subcellularLocation>
        <location evidence="1">Cytoplasm</location>
    </subcellularLocation>
</comment>
<accession>A0A3P7MPI0</accession>
<dbReference type="Gene3D" id="1.25.10.10">
    <property type="entry name" value="Leucine-rich Repeat Variant"/>
    <property type="match status" value="1"/>
</dbReference>
<dbReference type="PANTHER" id="PTHR45994">
    <property type="entry name" value="FI21225P1"/>
    <property type="match status" value="1"/>
</dbReference>
<dbReference type="OrthoDB" id="199930at2759"/>
<evidence type="ECO:0000313" key="4">
    <source>
        <dbReference type="Proteomes" id="UP000281553"/>
    </source>
</evidence>
<feature type="non-terminal residue" evidence="3">
    <location>
        <position position="243"/>
    </location>
</feature>
<dbReference type="AlphaFoldDB" id="A0A3P7MPI0"/>
<dbReference type="GO" id="GO:0051879">
    <property type="term" value="F:Hsp90 protein binding"/>
    <property type="evidence" value="ECO:0007669"/>
    <property type="project" value="TreeGrafter"/>
</dbReference>
<evidence type="ECO:0000256" key="2">
    <source>
        <dbReference type="ARBA" id="ARBA00022490"/>
    </source>
</evidence>
<evidence type="ECO:0000313" key="3">
    <source>
        <dbReference type="EMBL" id="VDN28510.1"/>
    </source>
</evidence>
<keyword evidence="4" id="KW-1185">Reference proteome</keyword>
<name>A0A3P7MPI0_DIBLA</name>
<dbReference type="Proteomes" id="UP000281553">
    <property type="component" value="Unassembled WGS sequence"/>
</dbReference>
<dbReference type="GO" id="GO:0005737">
    <property type="term" value="C:cytoplasm"/>
    <property type="evidence" value="ECO:0007669"/>
    <property type="project" value="UniProtKB-SubCell"/>
</dbReference>
<keyword evidence="2" id="KW-0963">Cytoplasm</keyword>
<gene>
    <name evidence="3" type="ORF">DILT_LOCUS15188</name>
</gene>
<protein>
    <submittedName>
        <fullName evidence="3">Uncharacterized protein</fullName>
    </submittedName>
</protein>
<organism evidence="3 4">
    <name type="scientific">Dibothriocephalus latus</name>
    <name type="common">Fish tapeworm</name>
    <name type="synonym">Diphyllobothrium latum</name>
    <dbReference type="NCBI Taxonomy" id="60516"/>
    <lineage>
        <taxon>Eukaryota</taxon>
        <taxon>Metazoa</taxon>
        <taxon>Spiralia</taxon>
        <taxon>Lophotrochozoa</taxon>
        <taxon>Platyhelminthes</taxon>
        <taxon>Cestoda</taxon>
        <taxon>Eucestoda</taxon>
        <taxon>Diphyllobothriidea</taxon>
        <taxon>Diphyllobothriidae</taxon>
        <taxon>Dibothriocephalus</taxon>
    </lineage>
</organism>
<proteinExistence type="predicted"/>
<dbReference type="EMBL" id="UYRU01077782">
    <property type="protein sequence ID" value="VDN28510.1"/>
    <property type="molecule type" value="Genomic_DNA"/>
</dbReference>
<dbReference type="InterPro" id="IPR011989">
    <property type="entry name" value="ARM-like"/>
</dbReference>
<sequence length="243" mass="25908">MCKLGALGGADASAQSLAEGSTAVLTKACRRLLLKKPTTVTAATKNQNGEAAKDGGAVDFVRLGPLDEANSIRWAIDGLAFLSLNAEVKEAIVQDELLVAAIFKVAEMGLLDAAFPLASLLANLTNSFEEKEISPEMLELAKYAKQHVPQKHELDAPNVVAARRQLLLDLGLPSCLYNLTMNFCHLYHELQDSFEFTAVISVILGVYLAAAECVEKRGLLVSAGAGKALLNLALETNTEDGKL</sequence>
<evidence type="ECO:0000256" key="1">
    <source>
        <dbReference type="ARBA" id="ARBA00004496"/>
    </source>
</evidence>